<evidence type="ECO:0000259" key="3">
    <source>
        <dbReference type="Pfam" id="PF13359"/>
    </source>
</evidence>
<comment type="cofactor">
    <cofactor evidence="1">
        <name>a divalent metal cation</name>
        <dbReference type="ChEBI" id="CHEBI:60240"/>
    </cofactor>
</comment>
<dbReference type="RefSeq" id="WP_084133828.1">
    <property type="nucleotide sequence ID" value="NZ_CP022752.1"/>
</dbReference>
<dbReference type="OrthoDB" id="3255673at2"/>
<evidence type="ECO:0000313" key="5">
    <source>
        <dbReference type="EMBL" id="ASU80203.1"/>
    </source>
</evidence>
<dbReference type="GO" id="GO:0046872">
    <property type="term" value="F:metal ion binding"/>
    <property type="evidence" value="ECO:0007669"/>
    <property type="project" value="UniProtKB-KW"/>
</dbReference>
<keyword evidence="2" id="KW-0479">Metal-binding</keyword>
<evidence type="ECO:0000256" key="1">
    <source>
        <dbReference type="ARBA" id="ARBA00001968"/>
    </source>
</evidence>
<evidence type="ECO:0000259" key="4">
    <source>
        <dbReference type="Pfam" id="PF13613"/>
    </source>
</evidence>
<feature type="domain" description="Transposase Helix-turn-helix" evidence="4">
    <location>
        <begin position="38"/>
        <end position="87"/>
    </location>
</feature>
<evidence type="ECO:0000256" key="2">
    <source>
        <dbReference type="ARBA" id="ARBA00022723"/>
    </source>
</evidence>
<organism evidence="5 6">
    <name type="scientific">Actinopolyspora erythraea</name>
    <dbReference type="NCBI Taxonomy" id="414996"/>
    <lineage>
        <taxon>Bacteria</taxon>
        <taxon>Bacillati</taxon>
        <taxon>Actinomycetota</taxon>
        <taxon>Actinomycetes</taxon>
        <taxon>Actinopolysporales</taxon>
        <taxon>Actinopolysporaceae</taxon>
        <taxon>Actinopolyspora</taxon>
    </lineage>
</organism>
<sequence length="182" mass="20450">MYAKERPLRYQDITGLSEDQLCWLAGRVGDHIRWDPRNKLSMFTALVVTMEYCRIHLTQKQLAALHGTSQSTISRVLERIEPVLAEVVECFCLDPDDIGANAALIDGFLIPTGNRRDQHGLYSGKHRRHGIRAYTITDLDGTVLATSEVHPGATHDLTVFRSSSWYWHLNHPNTIGDLGLSG</sequence>
<dbReference type="KEGG" id="aey:CDG81_20170"/>
<dbReference type="CDD" id="cd00093">
    <property type="entry name" value="HTH_XRE"/>
    <property type="match status" value="1"/>
</dbReference>
<evidence type="ECO:0000313" key="6">
    <source>
        <dbReference type="Proteomes" id="UP000215043"/>
    </source>
</evidence>
<feature type="domain" description="DDE Tnp4" evidence="3">
    <location>
        <begin position="105"/>
        <end position="170"/>
    </location>
</feature>
<evidence type="ECO:0008006" key="7">
    <source>
        <dbReference type="Google" id="ProtNLM"/>
    </source>
</evidence>
<reference evidence="5 6" key="1">
    <citation type="submission" date="2017-08" db="EMBL/GenBank/DDBJ databases">
        <title>The complete genome sequence of moderately halophilic actinomycete Actinopolyspora erythraea YIM 90600, the producer of novel erythromycin, novel actinopolysporins A-C and tubercidin.</title>
        <authorList>
            <person name="Yin M."/>
            <person name="Tang S."/>
        </authorList>
    </citation>
    <scope>NUCLEOTIDE SEQUENCE [LARGE SCALE GENOMIC DNA]</scope>
    <source>
        <strain evidence="5 6">YIM 90600</strain>
    </source>
</reference>
<dbReference type="AlphaFoldDB" id="A0A223RWE2"/>
<proteinExistence type="predicted"/>
<dbReference type="InterPro" id="IPR027806">
    <property type="entry name" value="HARBI1_dom"/>
</dbReference>
<dbReference type="EMBL" id="CP022752">
    <property type="protein sequence ID" value="ASU80203.1"/>
    <property type="molecule type" value="Genomic_DNA"/>
</dbReference>
<name>A0A223RWE2_9ACTN</name>
<accession>A0A223RWE2</accession>
<dbReference type="InterPro" id="IPR001387">
    <property type="entry name" value="Cro/C1-type_HTH"/>
</dbReference>
<dbReference type="Pfam" id="PF13359">
    <property type="entry name" value="DDE_Tnp_4"/>
    <property type="match status" value="1"/>
</dbReference>
<dbReference type="InterPro" id="IPR027805">
    <property type="entry name" value="Transposase_HTH_dom"/>
</dbReference>
<dbReference type="Pfam" id="PF13613">
    <property type="entry name" value="HTH_Tnp_4"/>
    <property type="match status" value="1"/>
</dbReference>
<protein>
    <recommendedName>
        <fullName evidence="7">Transposase</fullName>
    </recommendedName>
</protein>
<gene>
    <name evidence="5" type="ORF">CDG81_20170</name>
</gene>
<dbReference type="Proteomes" id="UP000215043">
    <property type="component" value="Chromosome"/>
</dbReference>